<dbReference type="PANTHER" id="PTHR43649:SF33">
    <property type="entry name" value="POLYGALACTURONAN_RHAMNOGALACTURONAN-BINDING PROTEIN YTCQ"/>
    <property type="match status" value="1"/>
</dbReference>
<proteinExistence type="predicted"/>
<feature type="chain" id="PRO_5046596265" evidence="7">
    <location>
        <begin position="20"/>
        <end position="460"/>
    </location>
</feature>
<keyword evidence="3" id="KW-0472">Membrane</keyword>
<reference evidence="9" key="1">
    <citation type="journal article" date="2019" name="Int. J. Syst. Evol. Microbiol.">
        <title>The Global Catalogue of Microorganisms (GCM) 10K type strain sequencing project: providing services to taxonomists for standard genome sequencing and annotation.</title>
        <authorList>
            <consortium name="The Broad Institute Genomics Platform"/>
            <consortium name="The Broad Institute Genome Sequencing Center for Infectious Disease"/>
            <person name="Wu L."/>
            <person name="Ma J."/>
        </authorList>
    </citation>
    <scope>NUCLEOTIDE SEQUENCE [LARGE SCALE GENOMIC DNA]</scope>
    <source>
        <strain evidence="9">CGMCC 1.3240</strain>
    </source>
</reference>
<organism evidence="8 9">
    <name type="scientific">Paenibacillus solisilvae</name>
    <dbReference type="NCBI Taxonomy" id="2486751"/>
    <lineage>
        <taxon>Bacteria</taxon>
        <taxon>Bacillati</taxon>
        <taxon>Bacillota</taxon>
        <taxon>Bacilli</taxon>
        <taxon>Bacillales</taxon>
        <taxon>Paenibacillaceae</taxon>
        <taxon>Paenibacillus</taxon>
    </lineage>
</organism>
<feature type="compositionally biased region" description="Low complexity" evidence="6">
    <location>
        <begin position="23"/>
        <end position="48"/>
    </location>
</feature>
<evidence type="ECO:0000256" key="2">
    <source>
        <dbReference type="ARBA" id="ARBA00022729"/>
    </source>
</evidence>
<evidence type="ECO:0000256" key="3">
    <source>
        <dbReference type="ARBA" id="ARBA00023136"/>
    </source>
</evidence>
<evidence type="ECO:0000256" key="4">
    <source>
        <dbReference type="ARBA" id="ARBA00023139"/>
    </source>
</evidence>
<evidence type="ECO:0000256" key="7">
    <source>
        <dbReference type="SAM" id="SignalP"/>
    </source>
</evidence>
<accession>A0ABW0W992</accession>
<sequence length="460" mass="51605">MKKVLISALAAGIAVTSLAACTNNNTNTTNEEPNTAGNPETTNNAPANESTGATTSDDNTLFFYTAQNPVYEDEANFDRLIGQYIKKKFPDLTIKHVHWNDGTRYEDLIAKGTIPDIVFEQVRRNTSRMVKKFKMEYDMSDLIKQFNFDTSKLDPASMEVVKTASDGKIYSLPFEMSDFVLAYNKDIFDKYGLDYPKDGMTYDQVYELAKKLTRQDGDITYKGYQQHPSHYMMYNQISEPSLNPNEDKGAMDSDTWLKIVNNIRRFYEIPGNQFTTTSDFPKGQMGMSVDVVENVLKWATDFPDLNFDLVSVPVFPEASGSKYQPNLNGLFITQQSKHKELAFQVIQYLLSDEVQAEREKEAIIGPLNVPAVQQAFAQNVPQMKDKHVQALFALKSAMPAPRKPGLTFINPPVAQVFQPNIFEQSKDSATALRVVNEMINKQLAETKAAIAAGGDGTAYQ</sequence>
<evidence type="ECO:0000313" key="8">
    <source>
        <dbReference type="EMBL" id="MFC5653634.1"/>
    </source>
</evidence>
<keyword evidence="1" id="KW-1003">Cell membrane</keyword>
<dbReference type="Pfam" id="PF01547">
    <property type="entry name" value="SBP_bac_1"/>
    <property type="match status" value="1"/>
</dbReference>
<keyword evidence="5" id="KW-0449">Lipoprotein</keyword>
<dbReference type="SUPFAM" id="SSF53850">
    <property type="entry name" value="Periplasmic binding protein-like II"/>
    <property type="match status" value="1"/>
</dbReference>
<protein>
    <submittedName>
        <fullName evidence="8">ABC transporter substrate-binding protein</fullName>
    </submittedName>
</protein>
<evidence type="ECO:0000256" key="6">
    <source>
        <dbReference type="SAM" id="MobiDB-lite"/>
    </source>
</evidence>
<keyword evidence="4" id="KW-0564">Palmitate</keyword>
<keyword evidence="9" id="KW-1185">Reference proteome</keyword>
<feature type="signal peptide" evidence="7">
    <location>
        <begin position="1"/>
        <end position="19"/>
    </location>
</feature>
<evidence type="ECO:0000256" key="5">
    <source>
        <dbReference type="ARBA" id="ARBA00023288"/>
    </source>
</evidence>
<dbReference type="InterPro" id="IPR006059">
    <property type="entry name" value="SBP"/>
</dbReference>
<keyword evidence="2 7" id="KW-0732">Signal</keyword>
<dbReference type="Gene3D" id="3.40.190.10">
    <property type="entry name" value="Periplasmic binding protein-like II"/>
    <property type="match status" value="1"/>
</dbReference>
<dbReference type="PROSITE" id="PS51257">
    <property type="entry name" value="PROKAR_LIPOPROTEIN"/>
    <property type="match status" value="1"/>
</dbReference>
<evidence type="ECO:0000313" key="9">
    <source>
        <dbReference type="Proteomes" id="UP001596047"/>
    </source>
</evidence>
<comment type="caution">
    <text evidence="8">The sequence shown here is derived from an EMBL/GenBank/DDBJ whole genome shotgun (WGS) entry which is preliminary data.</text>
</comment>
<feature type="compositionally biased region" description="Polar residues" evidence="6">
    <location>
        <begin position="49"/>
        <end position="58"/>
    </location>
</feature>
<dbReference type="PANTHER" id="PTHR43649">
    <property type="entry name" value="ARABINOSE-BINDING PROTEIN-RELATED"/>
    <property type="match status" value="1"/>
</dbReference>
<gene>
    <name evidence="8" type="ORF">ACFPYJ_31840</name>
</gene>
<dbReference type="Proteomes" id="UP001596047">
    <property type="component" value="Unassembled WGS sequence"/>
</dbReference>
<feature type="region of interest" description="Disordered" evidence="6">
    <location>
        <begin position="23"/>
        <end position="58"/>
    </location>
</feature>
<dbReference type="InterPro" id="IPR050490">
    <property type="entry name" value="Bact_solute-bd_prot1"/>
</dbReference>
<name>A0ABW0W992_9BACL</name>
<dbReference type="EMBL" id="JBHSOW010000130">
    <property type="protein sequence ID" value="MFC5653634.1"/>
    <property type="molecule type" value="Genomic_DNA"/>
</dbReference>
<evidence type="ECO:0000256" key="1">
    <source>
        <dbReference type="ARBA" id="ARBA00022475"/>
    </source>
</evidence>
<dbReference type="RefSeq" id="WP_379192390.1">
    <property type="nucleotide sequence ID" value="NZ_JBHSOW010000130.1"/>
</dbReference>